<dbReference type="Proteomes" id="UP000317303">
    <property type="component" value="Unassembled WGS sequence"/>
</dbReference>
<dbReference type="RefSeq" id="WP_051758090.1">
    <property type="nucleotide sequence ID" value="NZ_JOIJ01000025.1"/>
</dbReference>
<proteinExistence type="predicted"/>
<evidence type="ECO:0000313" key="1">
    <source>
        <dbReference type="EMBL" id="TWH15970.1"/>
    </source>
</evidence>
<sequence length="67" mass="7587">MQREWQPDELVGSWTLVGEDWRLVGNKTGPTRLGFALLLKFFEVEARFPRYAEAKSPVASSCACQLV</sequence>
<protein>
    <recommendedName>
        <fullName evidence="3">DUF4158 domain-containing protein</fullName>
    </recommendedName>
</protein>
<accession>A0A660C6X6</accession>
<name>A0A660C6X6_9PSEU</name>
<reference evidence="1 2" key="1">
    <citation type="submission" date="2019-07" db="EMBL/GenBank/DDBJ databases">
        <title>R&amp;d 2014.</title>
        <authorList>
            <person name="Klenk H.-P."/>
        </authorList>
    </citation>
    <scope>NUCLEOTIDE SEQUENCE [LARGE SCALE GENOMIC DNA]</scope>
    <source>
        <strain evidence="1 2">DSM 43194</strain>
    </source>
</reference>
<comment type="caution">
    <text evidence="1">The sequence shown here is derived from an EMBL/GenBank/DDBJ whole genome shotgun (WGS) entry which is preliminary data.</text>
</comment>
<dbReference type="AlphaFoldDB" id="A0A660C6X6"/>
<gene>
    <name evidence="1" type="ORF">JD82_04958</name>
</gene>
<evidence type="ECO:0008006" key="3">
    <source>
        <dbReference type="Google" id="ProtNLM"/>
    </source>
</evidence>
<dbReference type="EMBL" id="VLJV01000002">
    <property type="protein sequence ID" value="TWH15970.1"/>
    <property type="molecule type" value="Genomic_DNA"/>
</dbReference>
<organism evidence="1 2">
    <name type="scientific">Prauserella rugosa</name>
    <dbReference type="NCBI Taxonomy" id="43354"/>
    <lineage>
        <taxon>Bacteria</taxon>
        <taxon>Bacillati</taxon>
        <taxon>Actinomycetota</taxon>
        <taxon>Actinomycetes</taxon>
        <taxon>Pseudonocardiales</taxon>
        <taxon>Pseudonocardiaceae</taxon>
        <taxon>Prauserella</taxon>
    </lineage>
</organism>
<keyword evidence="2" id="KW-1185">Reference proteome</keyword>
<evidence type="ECO:0000313" key="2">
    <source>
        <dbReference type="Proteomes" id="UP000317303"/>
    </source>
</evidence>